<dbReference type="EMBL" id="SIXI01000008">
    <property type="protein sequence ID" value="TBO27962.1"/>
    <property type="molecule type" value="Genomic_DNA"/>
</dbReference>
<evidence type="ECO:0000256" key="5">
    <source>
        <dbReference type="ARBA" id="ARBA00023136"/>
    </source>
</evidence>
<evidence type="ECO:0000256" key="4">
    <source>
        <dbReference type="ARBA" id="ARBA00022989"/>
    </source>
</evidence>
<dbReference type="GO" id="GO:0005886">
    <property type="term" value="C:plasma membrane"/>
    <property type="evidence" value="ECO:0007669"/>
    <property type="project" value="UniProtKB-SubCell"/>
</dbReference>
<dbReference type="PANTHER" id="PTHR30287">
    <property type="entry name" value="MEMBRANE COMPONENT OF PREDICTED ABC SUPERFAMILY METABOLITE UPTAKE TRANSPORTER"/>
    <property type="match status" value="1"/>
</dbReference>
<evidence type="ECO:0000313" key="8">
    <source>
        <dbReference type="EMBL" id="TBO27962.1"/>
    </source>
</evidence>
<keyword evidence="9" id="KW-1185">Reference proteome</keyword>
<dbReference type="Pfam" id="PF02687">
    <property type="entry name" value="FtsX"/>
    <property type="match status" value="2"/>
</dbReference>
<comment type="caution">
    <text evidence="8">The sequence shown here is derived from an EMBL/GenBank/DDBJ whole genome shotgun (WGS) entry which is preliminary data.</text>
</comment>
<name>A0A4Q9GVT1_9BURK</name>
<dbReference type="OrthoDB" id="5291724at2"/>
<keyword evidence="2" id="KW-1003">Cell membrane</keyword>
<evidence type="ECO:0000256" key="3">
    <source>
        <dbReference type="ARBA" id="ARBA00022692"/>
    </source>
</evidence>
<protein>
    <submittedName>
        <fullName evidence="8">ABC transporter permease</fullName>
    </submittedName>
</protein>
<gene>
    <name evidence="8" type="ORF">EYS42_16165</name>
</gene>
<evidence type="ECO:0000313" key="9">
    <source>
        <dbReference type="Proteomes" id="UP000292120"/>
    </source>
</evidence>
<feature type="transmembrane region" description="Helical" evidence="6">
    <location>
        <begin position="728"/>
        <end position="752"/>
    </location>
</feature>
<keyword evidence="4 6" id="KW-1133">Transmembrane helix</keyword>
<keyword evidence="5 6" id="KW-0472">Membrane</keyword>
<evidence type="ECO:0000256" key="2">
    <source>
        <dbReference type="ARBA" id="ARBA00022475"/>
    </source>
</evidence>
<feature type="transmembrane region" description="Helical" evidence="6">
    <location>
        <begin position="266"/>
        <end position="290"/>
    </location>
</feature>
<feature type="transmembrane region" description="Helical" evidence="6">
    <location>
        <begin position="35"/>
        <end position="54"/>
    </location>
</feature>
<feature type="transmembrane region" description="Helical" evidence="6">
    <location>
        <begin position="819"/>
        <end position="840"/>
    </location>
</feature>
<evidence type="ECO:0000256" key="1">
    <source>
        <dbReference type="ARBA" id="ARBA00004651"/>
    </source>
</evidence>
<dbReference type="InterPro" id="IPR003838">
    <property type="entry name" value="ABC3_permease_C"/>
</dbReference>
<feature type="transmembrane region" description="Helical" evidence="6">
    <location>
        <begin position="360"/>
        <end position="383"/>
    </location>
</feature>
<sequence>MTAVSRHAQPVWPLVWQLLRQVSWPEVRLHPGRHATALLAVLLGVALAFSVHLINASALSEFSAAVRSVNGQADLSLKAARGGLPEALYAQVAQAPGVQRASPVIDVRTQALGRDGQRHGLRVMGLDPMVAAPLMPQHMPESADAEARLQMFAPDSVYLNARARTLLGMAPGDALQVQQGMAWRTLRVRGGVSAGGEALAVMDIGSAQHLLGTLGRIDRIDLQLAAGPSPTDWVRQQALPAGVVAEQADDSRQRVSNVSRAYRVNLTVLALVALFTGGFLVFSILALAVARRQPTLALMGVLGLSARERRLLVLAEAAVLGALGSLLGLALGTGLAAAALRLMGGDLGGGYFAGVSPSLQFSPVAAGVYGALGVLAALLGAWVPARTAEALAPAQALKGLGSVSAEGPRAWWGPLAMAAGVGLSLLPPVADMPLAAYLGVAALLLGGIVSVPPLVGAVLQRWPEPRQATALMALERARRMRHTATVTLAGVVASLSLSVALTVMVASFRGSVIDWLDQVLPADLYARTTTADSSDAQHFGPEFMAQVAKVPGVTQAVGLRVSSVQLPSDSGGSQPAVALLARPLPDPARSLPLVGPLQAARPGKISVYVSEPMQALHGASPGRTLSLPLVAGQPPVQAVVRGVWRDYARQQGAVLIDLADYQRLTGDRQLNDLALWLAPGVRTADVQQAVRQAATDTGLAGELLSFAEPREIREITLRIFDRSFAVTYWLQAVAIGIGLFGTAASFSAQVLARRKEFGLLTHLGFTRRQVLGTVALEGLALSSVGALLGLALGAAVSVVLVKVVNPQSFHWTMEMQWPVWRLLALAAAVVVAGTLTAWWAGRHAASHQAVQAVKEDW</sequence>
<keyword evidence="3 6" id="KW-0812">Transmembrane</keyword>
<feature type="transmembrane region" description="Helical" evidence="6">
    <location>
        <begin position="311"/>
        <end position="340"/>
    </location>
</feature>
<dbReference type="Proteomes" id="UP000292120">
    <property type="component" value="Unassembled WGS sequence"/>
</dbReference>
<feature type="transmembrane region" description="Helical" evidence="6">
    <location>
        <begin position="773"/>
        <end position="799"/>
    </location>
</feature>
<dbReference type="InterPro" id="IPR038766">
    <property type="entry name" value="Membrane_comp_ABC_pdt"/>
</dbReference>
<feature type="domain" description="ABC3 transporter permease C-terminal" evidence="7">
    <location>
        <begin position="268"/>
        <end position="387"/>
    </location>
</feature>
<evidence type="ECO:0000256" key="6">
    <source>
        <dbReference type="SAM" id="Phobius"/>
    </source>
</evidence>
<feature type="transmembrane region" description="Helical" evidence="6">
    <location>
        <begin position="486"/>
        <end position="508"/>
    </location>
</feature>
<comment type="subcellular location">
    <subcellularLocation>
        <location evidence="1">Cell membrane</location>
        <topology evidence="1">Multi-pass membrane protein</topology>
    </subcellularLocation>
</comment>
<accession>A0A4Q9GVT1</accession>
<feature type="domain" description="ABC3 transporter permease C-terminal" evidence="7">
    <location>
        <begin position="732"/>
        <end position="848"/>
    </location>
</feature>
<dbReference type="RefSeq" id="WP_130969231.1">
    <property type="nucleotide sequence ID" value="NZ_SIXI01000008.1"/>
</dbReference>
<feature type="transmembrane region" description="Helical" evidence="6">
    <location>
        <begin position="436"/>
        <end position="459"/>
    </location>
</feature>
<dbReference type="AlphaFoldDB" id="A0A4Q9GVT1"/>
<proteinExistence type="predicted"/>
<evidence type="ECO:0000259" key="7">
    <source>
        <dbReference type="Pfam" id="PF02687"/>
    </source>
</evidence>
<dbReference type="PANTHER" id="PTHR30287:SF2">
    <property type="entry name" value="BLL1001 PROTEIN"/>
    <property type="match status" value="1"/>
</dbReference>
<reference evidence="8 9" key="1">
    <citation type="submission" date="2019-02" db="EMBL/GenBank/DDBJ databases">
        <title>Aquabacterium sp. strain KMB7.</title>
        <authorList>
            <person name="Chen W.-M."/>
        </authorList>
    </citation>
    <scope>NUCLEOTIDE SEQUENCE [LARGE SCALE GENOMIC DNA]</scope>
    <source>
        <strain evidence="8 9">KMB7</strain>
    </source>
</reference>
<organism evidence="8 9">
    <name type="scientific">Aquabacterium lacunae</name>
    <dbReference type="NCBI Taxonomy" id="2528630"/>
    <lineage>
        <taxon>Bacteria</taxon>
        <taxon>Pseudomonadati</taxon>
        <taxon>Pseudomonadota</taxon>
        <taxon>Betaproteobacteria</taxon>
        <taxon>Burkholderiales</taxon>
        <taxon>Aquabacterium</taxon>
    </lineage>
</organism>